<dbReference type="InterPro" id="IPR029045">
    <property type="entry name" value="ClpP/crotonase-like_dom_sf"/>
</dbReference>
<dbReference type="GO" id="GO:0032502">
    <property type="term" value="P:developmental process"/>
    <property type="evidence" value="ECO:0007669"/>
    <property type="project" value="TreeGrafter"/>
</dbReference>
<comment type="caution">
    <text evidence="1">The sequence shown here is derived from an EMBL/GenBank/DDBJ whole genome shotgun (WGS) entry which is preliminary data.</text>
</comment>
<dbReference type="PANTHER" id="PTHR46787:SF1">
    <property type="entry name" value="MOLECULAR CHAPERONE MKKS"/>
    <property type="match status" value="1"/>
</dbReference>
<keyword evidence="2" id="KW-1185">Reference proteome</keyword>
<dbReference type="Proteomes" id="UP001249851">
    <property type="component" value="Unassembled WGS sequence"/>
</dbReference>
<dbReference type="Gene3D" id="3.90.226.10">
    <property type="entry name" value="2-enoyl-CoA Hydratase, Chain A, domain 1"/>
    <property type="match status" value="1"/>
</dbReference>
<dbReference type="GO" id="GO:0051082">
    <property type="term" value="F:unfolded protein binding"/>
    <property type="evidence" value="ECO:0007669"/>
    <property type="project" value="InterPro"/>
</dbReference>
<dbReference type="GO" id="GO:0051131">
    <property type="term" value="P:chaperone-mediated protein complex assembly"/>
    <property type="evidence" value="ECO:0007669"/>
    <property type="project" value="TreeGrafter"/>
</dbReference>
<dbReference type="SUPFAM" id="SSF52029">
    <property type="entry name" value="GroEL apical domain-like"/>
    <property type="match status" value="1"/>
</dbReference>
<dbReference type="EMBL" id="JARQWQ010000018">
    <property type="protein sequence ID" value="KAK2565805.1"/>
    <property type="molecule type" value="Genomic_DNA"/>
</dbReference>
<proteinExistence type="predicted"/>
<gene>
    <name evidence="1" type="ORF">P5673_010075</name>
</gene>
<reference evidence="1" key="1">
    <citation type="journal article" date="2023" name="G3 (Bethesda)">
        <title>Whole genome assembly and annotation of the endangered Caribbean coral Acropora cervicornis.</title>
        <authorList>
            <person name="Selwyn J.D."/>
            <person name="Vollmer S.V."/>
        </authorList>
    </citation>
    <scope>NUCLEOTIDE SEQUENCE</scope>
    <source>
        <strain evidence="1">K2</strain>
    </source>
</reference>
<dbReference type="Gene3D" id="1.10.560.10">
    <property type="entry name" value="GroEL-like equatorial domain"/>
    <property type="match status" value="1"/>
</dbReference>
<protein>
    <submittedName>
        <fullName evidence="1">Molecular chaperone MKKS</fullName>
    </submittedName>
</protein>
<dbReference type="Gene3D" id="3.30.260.10">
    <property type="entry name" value="TCP-1-like chaperonin intermediate domain"/>
    <property type="match status" value="1"/>
</dbReference>
<dbReference type="GO" id="GO:0005634">
    <property type="term" value="C:nucleus"/>
    <property type="evidence" value="ECO:0007669"/>
    <property type="project" value="TreeGrafter"/>
</dbReference>
<sequence length="633" mass="68989">MSRDAEIQFLQLKMGLTPGWGGGARLVNQVGKQTALRLLGKAEKVNLSYGRQIGLVDGELTNDKVTKKLGNPKEIHMLTFIRVVNITAQPLDDLKVKNILKTLKELKFFQSSSGGHVTVTSTSSKILHSLSGLSHPILRLILAAVQGHLDNYSDGGLQTALLLVSLVQSSLDLPIPRALLTQLYHHSLEILRNHLESCQWKIKLDIGNMKSMMTLLNSIIGTKPACRLSASERRHIGVLILQAFVKSLPSGAARQGSPERILILTCEGDSVEESRILEGVVLRAPDIATFQHQGKTLVGNSPKVALYNISMAGDTEEWFAGDVRTETAGTGDKFSITNAVLRQIIKLSDWLVAAGVRVIACQKCVHPFIKTYLRDKASEKIAPRLTGATILSTFSMEISEESLGQLERIDHVVLNDKSYIHLYPKSSSSQINTLVLCSPDETSLEELKTVSQAAVCALYETLACPFVVPGAGCLDTHLASLLRQYAQRSGSRVAEEFACTKGQFLAAINNVARCLESLARSLEHDGGGHVTDLTNHHHWSVSPGALTLTPNNPRCLCGLVSRDGSMKWNLMEETVTVSHSNSCPCTDDIVQKVSDNTVLDIFSMKMNSFTTAIETANAILRVHCIVCSSIRDG</sequence>
<dbReference type="AlphaFoldDB" id="A0AAD9V9J5"/>
<dbReference type="GO" id="GO:0005524">
    <property type="term" value="F:ATP binding"/>
    <property type="evidence" value="ECO:0007669"/>
    <property type="project" value="InterPro"/>
</dbReference>
<dbReference type="SUPFAM" id="SSF48592">
    <property type="entry name" value="GroEL equatorial domain-like"/>
    <property type="match status" value="1"/>
</dbReference>
<organism evidence="1 2">
    <name type="scientific">Acropora cervicornis</name>
    <name type="common">Staghorn coral</name>
    <dbReference type="NCBI Taxonomy" id="6130"/>
    <lineage>
        <taxon>Eukaryota</taxon>
        <taxon>Metazoa</taxon>
        <taxon>Cnidaria</taxon>
        <taxon>Anthozoa</taxon>
        <taxon>Hexacorallia</taxon>
        <taxon>Scleractinia</taxon>
        <taxon>Astrocoeniina</taxon>
        <taxon>Acroporidae</taxon>
        <taxon>Acropora</taxon>
    </lineage>
</organism>
<dbReference type="InterPro" id="IPR002423">
    <property type="entry name" value="Cpn60/GroEL/TCP-1"/>
</dbReference>
<dbReference type="InterPro" id="IPR027409">
    <property type="entry name" value="GroEL-like_apical_dom_sf"/>
</dbReference>
<dbReference type="GO" id="GO:0006457">
    <property type="term" value="P:protein folding"/>
    <property type="evidence" value="ECO:0007669"/>
    <property type="project" value="InterPro"/>
</dbReference>
<dbReference type="InterPro" id="IPR027410">
    <property type="entry name" value="TCP-1-like_intermed_sf"/>
</dbReference>
<dbReference type="Pfam" id="PF00118">
    <property type="entry name" value="Cpn60_TCP1"/>
    <property type="match status" value="1"/>
</dbReference>
<dbReference type="GO" id="GO:0060271">
    <property type="term" value="P:cilium assembly"/>
    <property type="evidence" value="ECO:0007669"/>
    <property type="project" value="InterPro"/>
</dbReference>
<dbReference type="Gene3D" id="3.50.7.10">
    <property type="entry name" value="GroEL"/>
    <property type="match status" value="1"/>
</dbReference>
<name>A0AAD9V9J5_ACRCE</name>
<evidence type="ECO:0000313" key="1">
    <source>
        <dbReference type="EMBL" id="KAK2565805.1"/>
    </source>
</evidence>
<dbReference type="SUPFAM" id="SSF52096">
    <property type="entry name" value="ClpP/crotonase"/>
    <property type="match status" value="1"/>
</dbReference>
<dbReference type="GO" id="GO:1902636">
    <property type="term" value="C:kinociliary basal body"/>
    <property type="evidence" value="ECO:0007669"/>
    <property type="project" value="TreeGrafter"/>
</dbReference>
<accession>A0AAD9V9J5</accession>
<reference evidence="1" key="2">
    <citation type="journal article" date="2023" name="Science">
        <title>Genomic signatures of disease resistance in endangered staghorn corals.</title>
        <authorList>
            <person name="Vollmer S.V."/>
            <person name="Selwyn J.D."/>
            <person name="Despard B.A."/>
            <person name="Roesel C.L."/>
        </authorList>
    </citation>
    <scope>NUCLEOTIDE SEQUENCE</scope>
    <source>
        <strain evidence="1">K2</strain>
    </source>
</reference>
<dbReference type="GO" id="GO:0005737">
    <property type="term" value="C:cytoplasm"/>
    <property type="evidence" value="ECO:0007669"/>
    <property type="project" value="TreeGrafter"/>
</dbReference>
<dbReference type="PANTHER" id="PTHR46787">
    <property type="entry name" value="SYNDROMES PUTATIVE CHAPERONIN-RELATED"/>
    <property type="match status" value="1"/>
</dbReference>
<dbReference type="InterPro" id="IPR027413">
    <property type="entry name" value="GROEL-like_equatorial_sf"/>
</dbReference>
<evidence type="ECO:0000313" key="2">
    <source>
        <dbReference type="Proteomes" id="UP001249851"/>
    </source>
</evidence>
<dbReference type="InterPro" id="IPR028790">
    <property type="entry name" value="MKKS"/>
</dbReference>